<dbReference type="EMBL" id="PQIB02000012">
    <property type="protein sequence ID" value="RLM78840.1"/>
    <property type="molecule type" value="Genomic_DNA"/>
</dbReference>
<dbReference type="PROSITE" id="PS50181">
    <property type="entry name" value="FBOX"/>
    <property type="match status" value="1"/>
</dbReference>
<dbReference type="InterPro" id="IPR036047">
    <property type="entry name" value="F-box-like_dom_sf"/>
</dbReference>
<accession>A0A3L6QEN1</accession>
<dbReference type="Proteomes" id="UP000275267">
    <property type="component" value="Unassembled WGS sequence"/>
</dbReference>
<dbReference type="STRING" id="4540.A0A3L6QEN1"/>
<dbReference type="SMART" id="SM00256">
    <property type="entry name" value="FBOX"/>
    <property type="match status" value="1"/>
</dbReference>
<protein>
    <recommendedName>
        <fullName evidence="1">F-box domain-containing protein</fullName>
    </recommendedName>
</protein>
<dbReference type="PANTHER" id="PTHR33127">
    <property type="entry name" value="TRANSMEMBRANE PROTEIN"/>
    <property type="match status" value="1"/>
</dbReference>
<gene>
    <name evidence="2" type="ORF">C2845_PM12G22580</name>
</gene>
<name>A0A3L6QEN1_PANMI</name>
<dbReference type="Pfam" id="PF03478">
    <property type="entry name" value="Beta-prop_KIB1-4"/>
    <property type="match status" value="2"/>
</dbReference>
<reference evidence="3" key="1">
    <citation type="journal article" date="2019" name="Nat. Commun.">
        <title>The genome of broomcorn millet.</title>
        <authorList>
            <person name="Zou C."/>
            <person name="Miki D."/>
            <person name="Li D."/>
            <person name="Tang Q."/>
            <person name="Xiao L."/>
            <person name="Rajput S."/>
            <person name="Deng P."/>
            <person name="Jia W."/>
            <person name="Huang R."/>
            <person name="Zhang M."/>
            <person name="Sun Y."/>
            <person name="Hu J."/>
            <person name="Fu X."/>
            <person name="Schnable P.S."/>
            <person name="Li F."/>
            <person name="Zhang H."/>
            <person name="Feng B."/>
            <person name="Zhu X."/>
            <person name="Liu R."/>
            <person name="Schnable J.C."/>
            <person name="Zhu J.-K."/>
            <person name="Zhang H."/>
        </authorList>
    </citation>
    <scope>NUCLEOTIDE SEQUENCE [LARGE SCALE GENOMIC DNA]</scope>
</reference>
<feature type="domain" description="F-box" evidence="1">
    <location>
        <begin position="205"/>
        <end position="251"/>
    </location>
</feature>
<keyword evidence="3" id="KW-1185">Reference proteome</keyword>
<comment type="caution">
    <text evidence="2">The sequence shown here is derived from an EMBL/GenBank/DDBJ whole genome shotgun (WGS) entry which is preliminary data.</text>
</comment>
<evidence type="ECO:0000259" key="1">
    <source>
        <dbReference type="PROSITE" id="PS50181"/>
    </source>
</evidence>
<dbReference type="OrthoDB" id="679467at2759"/>
<dbReference type="PANTHER" id="PTHR33127:SF97">
    <property type="entry name" value="OS08G0448300 PROTEIN"/>
    <property type="match status" value="1"/>
</dbReference>
<sequence length="559" mass="63658">MAAPAAKNSPDVPPELAIGSKPLLVKFSGGEEESLTIMDPFDTGLREASLELDMLRGKRCLACLEGEWLLVLDEATGECFLFSLVSLRRIPLPPLLKPVEALGRCALSSPTPPDCTIVFSTSYRNYLVYCRPGDEEWRELPVETDGTGSSWVTFCTLLPGSCDDMCWVVPSSFKNKNEESLAIVSSELDIKTNKLAFDEDVEQVAAPWSSLPVDMVEELVARLSFIDYLNVRKVCKRWSSVSKPAQYAKRYPAYPVLMSICSSSAGTFRLFDPIIDKEYTLMDRSLVPCNDYFQMLLFAKNGWVLVLRGEKYMYATNPFTGEMLDLPEIPCLGYQFDGISFSSTPKSPDCIVCAIEKSRYPNYSNCLYVMLWRAGDEHWTRLEIDEYTQFRNTYSNPVFYHDEFHCLGTRGNLGVFNPHNMTWRVLDKPGPLLDGDPLPGDQYCHLLEFREKLIAIFRPHNKGAMELYKLDMSQMVLTKVERLDNEVIFVDHWNAVMMSAPRDTCCNKIYISKLGGYNEGGELKSCAFYDLKSRKYYPSYFNLIERTNSIWIQPNFKCQ</sequence>
<dbReference type="InterPro" id="IPR001810">
    <property type="entry name" value="F-box_dom"/>
</dbReference>
<dbReference type="AlphaFoldDB" id="A0A3L6QEN1"/>
<evidence type="ECO:0000313" key="3">
    <source>
        <dbReference type="Proteomes" id="UP000275267"/>
    </source>
</evidence>
<evidence type="ECO:0000313" key="2">
    <source>
        <dbReference type="EMBL" id="RLM78840.1"/>
    </source>
</evidence>
<dbReference type="SUPFAM" id="SSF81383">
    <property type="entry name" value="F-box domain"/>
    <property type="match status" value="1"/>
</dbReference>
<dbReference type="Pfam" id="PF00646">
    <property type="entry name" value="F-box"/>
    <property type="match status" value="1"/>
</dbReference>
<proteinExistence type="predicted"/>
<organism evidence="2 3">
    <name type="scientific">Panicum miliaceum</name>
    <name type="common">Proso millet</name>
    <name type="synonym">Broomcorn millet</name>
    <dbReference type="NCBI Taxonomy" id="4540"/>
    <lineage>
        <taxon>Eukaryota</taxon>
        <taxon>Viridiplantae</taxon>
        <taxon>Streptophyta</taxon>
        <taxon>Embryophyta</taxon>
        <taxon>Tracheophyta</taxon>
        <taxon>Spermatophyta</taxon>
        <taxon>Magnoliopsida</taxon>
        <taxon>Liliopsida</taxon>
        <taxon>Poales</taxon>
        <taxon>Poaceae</taxon>
        <taxon>PACMAD clade</taxon>
        <taxon>Panicoideae</taxon>
        <taxon>Panicodae</taxon>
        <taxon>Paniceae</taxon>
        <taxon>Panicinae</taxon>
        <taxon>Panicum</taxon>
        <taxon>Panicum sect. Panicum</taxon>
    </lineage>
</organism>
<dbReference type="InterPro" id="IPR005174">
    <property type="entry name" value="KIB1-4_b-propeller"/>
</dbReference>
<dbReference type="Gene3D" id="1.20.1280.50">
    <property type="match status" value="1"/>
</dbReference>